<dbReference type="PANTHER" id="PTHR31374:SF7">
    <property type="entry name" value="SAUR-LIKE AUXIN-RESPONSIVE PROTEIN FAMILY"/>
    <property type="match status" value="1"/>
</dbReference>
<proteinExistence type="inferred from homology"/>
<organism evidence="2 3">
    <name type="scientific">Buddleja alternifolia</name>
    <dbReference type="NCBI Taxonomy" id="168488"/>
    <lineage>
        <taxon>Eukaryota</taxon>
        <taxon>Viridiplantae</taxon>
        <taxon>Streptophyta</taxon>
        <taxon>Embryophyta</taxon>
        <taxon>Tracheophyta</taxon>
        <taxon>Spermatophyta</taxon>
        <taxon>Magnoliopsida</taxon>
        <taxon>eudicotyledons</taxon>
        <taxon>Gunneridae</taxon>
        <taxon>Pentapetalae</taxon>
        <taxon>asterids</taxon>
        <taxon>lamiids</taxon>
        <taxon>Lamiales</taxon>
        <taxon>Scrophulariaceae</taxon>
        <taxon>Buddlejeae</taxon>
        <taxon>Buddleja</taxon>
    </lineage>
</organism>
<sequence>MAVASGNFRQLMKKLSFKNVNDSGYEKMENGDYKETCSPKTGFIPIYVGEERKRYLVPTAAANSAAFKALLDQYEDEFTHSGALTVPCSTEAFEYVLRRAIAQTRT</sequence>
<keyword evidence="3" id="KW-1185">Reference proteome</keyword>
<dbReference type="EMBL" id="WHWC01000009">
    <property type="protein sequence ID" value="KAG8376650.1"/>
    <property type="molecule type" value="Genomic_DNA"/>
</dbReference>
<comment type="caution">
    <text evidence="2">The sequence shown here is derived from an EMBL/GenBank/DDBJ whole genome shotgun (WGS) entry which is preliminary data.</text>
</comment>
<accession>A0AAV6XBV8</accession>
<dbReference type="Proteomes" id="UP000826271">
    <property type="component" value="Unassembled WGS sequence"/>
</dbReference>
<gene>
    <name evidence="2" type="ORF">BUALT_Bualt09G0085500</name>
</gene>
<name>A0AAV6XBV8_9LAMI</name>
<evidence type="ECO:0000313" key="3">
    <source>
        <dbReference type="Proteomes" id="UP000826271"/>
    </source>
</evidence>
<dbReference type="Pfam" id="PF02519">
    <property type="entry name" value="Auxin_inducible"/>
    <property type="match status" value="1"/>
</dbReference>
<protein>
    <submittedName>
        <fullName evidence="2">Uncharacterized protein</fullName>
    </submittedName>
</protein>
<dbReference type="AlphaFoldDB" id="A0AAV6XBV8"/>
<dbReference type="GO" id="GO:0009733">
    <property type="term" value="P:response to auxin"/>
    <property type="evidence" value="ECO:0007669"/>
    <property type="project" value="InterPro"/>
</dbReference>
<comment type="similarity">
    <text evidence="1">Belongs to the ARG7 family.</text>
</comment>
<evidence type="ECO:0000313" key="2">
    <source>
        <dbReference type="EMBL" id="KAG8376650.1"/>
    </source>
</evidence>
<reference evidence="2" key="1">
    <citation type="submission" date="2019-10" db="EMBL/GenBank/DDBJ databases">
        <authorList>
            <person name="Zhang R."/>
            <person name="Pan Y."/>
            <person name="Wang J."/>
            <person name="Ma R."/>
            <person name="Yu S."/>
        </authorList>
    </citation>
    <scope>NUCLEOTIDE SEQUENCE</scope>
    <source>
        <strain evidence="2">LA-IB0</strain>
        <tissue evidence="2">Leaf</tissue>
    </source>
</reference>
<dbReference type="PANTHER" id="PTHR31374">
    <property type="entry name" value="AUXIN-INDUCED PROTEIN-LIKE-RELATED"/>
    <property type="match status" value="1"/>
</dbReference>
<dbReference type="InterPro" id="IPR003676">
    <property type="entry name" value="SAUR_fam"/>
</dbReference>
<evidence type="ECO:0000256" key="1">
    <source>
        <dbReference type="ARBA" id="ARBA00006974"/>
    </source>
</evidence>